<dbReference type="KEGG" id="ati:AL072_27635"/>
<protein>
    <recommendedName>
        <fullName evidence="4">Glycosyl hydrolase</fullName>
    </recommendedName>
</protein>
<dbReference type="Proteomes" id="UP000069935">
    <property type="component" value="Chromosome 5"/>
</dbReference>
<keyword evidence="1" id="KW-0732">Signal</keyword>
<keyword evidence="3" id="KW-1185">Reference proteome</keyword>
<evidence type="ECO:0008006" key="4">
    <source>
        <dbReference type="Google" id="ProtNLM"/>
    </source>
</evidence>
<reference evidence="3" key="1">
    <citation type="submission" date="2015-08" db="EMBL/GenBank/DDBJ databases">
        <title>Complete Genome Sequence of Azospirillum thiophilum BV-S.</title>
        <authorList>
            <person name="Fomenkov A."/>
            <person name="Vincze T."/>
            <person name="Grabovich M."/>
            <person name="Dubinina G."/>
            <person name="Orlova M."/>
            <person name="Belousova E."/>
            <person name="Roberts R.J."/>
        </authorList>
    </citation>
    <scope>NUCLEOTIDE SEQUENCE [LARGE SCALE GENOMIC DNA]</scope>
    <source>
        <strain evidence="3">BV-S</strain>
    </source>
</reference>
<evidence type="ECO:0000256" key="1">
    <source>
        <dbReference type="SAM" id="SignalP"/>
    </source>
</evidence>
<sequence>MPAITHRIIATALSLGLTVPSAQALTVRTAGEPETVTSWQRDACARSDAPDTPARAFRDAGGTVHLVASHSIARALTGPSLDAVRPNCAIIFQGHGQDDPRLHDDRGWISSFYTADGKTVHALVSNEFHAQKRPALCPSGEYMRCWRNSITAAVSTDGGASFQLSAAPPGHTVATLPYPYSGDAGQRTGYFAPSNIIRHGDHWYAFFWAERFRAQKRGACLLRTDDIADPQAWRGWDGKSFSVRFVRDGQEGDAPETHTCAPVAPGMLQGTVRSVVRHRTSGLFIATLAMSRDGVSGIWTTTSRDLLSWSKPDLLWAAPLLFRYGCGDAAAFDYPALLDPASQSRNFEDAGKTAYVYMTRLNLDKCKITWNRDLIRLPVEIITDKP</sequence>
<reference evidence="2 3" key="2">
    <citation type="journal article" date="2016" name="Genome Announc.">
        <title>Complete Genome Sequence of a Strain of Azospirillum thiophilum Isolated from a Sulfide Spring.</title>
        <authorList>
            <person name="Fomenkov A."/>
            <person name="Vincze T."/>
            <person name="Grabovich M."/>
            <person name="Anton B.P."/>
            <person name="Dubinina G."/>
            <person name="Orlova M."/>
            <person name="Belousova E."/>
            <person name="Roberts R.J."/>
        </authorList>
    </citation>
    <scope>NUCLEOTIDE SEQUENCE [LARGE SCALE GENOMIC DNA]</scope>
    <source>
        <strain evidence="2 3">BV-S</strain>
    </source>
</reference>
<feature type="signal peptide" evidence="1">
    <location>
        <begin position="1"/>
        <end position="24"/>
    </location>
</feature>
<organism evidence="2 3">
    <name type="scientific">Azospirillum thiophilum</name>
    <dbReference type="NCBI Taxonomy" id="528244"/>
    <lineage>
        <taxon>Bacteria</taxon>
        <taxon>Pseudomonadati</taxon>
        <taxon>Pseudomonadota</taxon>
        <taxon>Alphaproteobacteria</taxon>
        <taxon>Rhodospirillales</taxon>
        <taxon>Azospirillaceae</taxon>
        <taxon>Azospirillum</taxon>
    </lineage>
</organism>
<evidence type="ECO:0000313" key="2">
    <source>
        <dbReference type="EMBL" id="ALG74890.1"/>
    </source>
</evidence>
<dbReference type="AlphaFoldDB" id="A0AAC8ZW42"/>
<accession>A0AAC8ZW42</accession>
<dbReference type="EMBL" id="CP012405">
    <property type="protein sequence ID" value="ALG74890.1"/>
    <property type="molecule type" value="Genomic_DNA"/>
</dbReference>
<proteinExistence type="predicted"/>
<evidence type="ECO:0000313" key="3">
    <source>
        <dbReference type="Proteomes" id="UP000069935"/>
    </source>
</evidence>
<gene>
    <name evidence="2" type="ORF">AL072_27635</name>
</gene>
<feature type="chain" id="PRO_5042110905" description="Glycosyl hydrolase" evidence="1">
    <location>
        <begin position="25"/>
        <end position="386"/>
    </location>
</feature>
<name>A0AAC8ZW42_9PROT</name>